<feature type="region of interest" description="Disordered" evidence="1">
    <location>
        <begin position="382"/>
        <end position="411"/>
    </location>
</feature>
<gene>
    <name evidence="3" type="ORF">DSL72_008970</name>
</gene>
<organism evidence="3 4">
    <name type="scientific">Monilinia vaccinii-corymbosi</name>
    <dbReference type="NCBI Taxonomy" id="61207"/>
    <lineage>
        <taxon>Eukaryota</taxon>
        <taxon>Fungi</taxon>
        <taxon>Dikarya</taxon>
        <taxon>Ascomycota</taxon>
        <taxon>Pezizomycotina</taxon>
        <taxon>Leotiomycetes</taxon>
        <taxon>Helotiales</taxon>
        <taxon>Sclerotiniaceae</taxon>
        <taxon>Monilinia</taxon>
    </lineage>
</organism>
<sequence>MAALTENNNEHEVEIIATATGEEFKEYVKLGGRESRGDTSCERYIVARPGAQFEVQIALLAGFCFKHFDEVEAHLYFGKENSDYCTGHLFTGKGRGFHHAKKDYKAVINCVNMEQYGEDIVGAPFVFSSLDVDEDLSNETDVTGVNPADIGHFSVEIYRLKMARQKENLDLTKRSTDIWDAKKIDQLNYKKHGITSSIGLGENRVKAVQLQSSLQSSNAVFIKSKPLWFHFKYRTFEFLDGLDVVPYPPPLYYSPWKSLTFMERQWALKELPSLSRLQEQSTVNNTPFNAREPREWRPWNSMQPVERRNAFSRLQKEQKAFERGEVKQQISNFPSDKIIVLDDDGIVQHPESINLEGTSLQQSQPHTATQRGIKEEPIELDDFPSTMTSKSQVPQAKRRRVHQGPTDLDTMDNTTIKQEVIDVDAMVDEEIVLLEKEATIKYDVTEIKEEDLVALSPASTTQVENFDNVDTTDDVVLLSAAEFKRLREEQTSAEAETADTQSRLAELRT</sequence>
<protein>
    <recommendedName>
        <fullName evidence="2">DUF7918 domain-containing protein</fullName>
    </recommendedName>
</protein>
<dbReference type="AlphaFoldDB" id="A0A8A3PRT4"/>
<dbReference type="OrthoDB" id="3563612at2759"/>
<evidence type="ECO:0000256" key="1">
    <source>
        <dbReference type="SAM" id="MobiDB-lite"/>
    </source>
</evidence>
<dbReference type="Pfam" id="PF25534">
    <property type="entry name" value="DUF7918"/>
    <property type="match status" value="1"/>
</dbReference>
<evidence type="ECO:0000313" key="4">
    <source>
        <dbReference type="Proteomes" id="UP000672032"/>
    </source>
</evidence>
<feature type="compositionally biased region" description="Polar residues" evidence="1">
    <location>
        <begin position="385"/>
        <end position="394"/>
    </location>
</feature>
<dbReference type="EMBL" id="CP063413">
    <property type="protein sequence ID" value="QSZ37870.1"/>
    <property type="molecule type" value="Genomic_DNA"/>
</dbReference>
<name>A0A8A3PRT4_9HELO</name>
<evidence type="ECO:0000259" key="2">
    <source>
        <dbReference type="Pfam" id="PF25534"/>
    </source>
</evidence>
<accession>A0A8A3PRT4</accession>
<reference evidence="3" key="1">
    <citation type="submission" date="2020-10" db="EMBL/GenBank/DDBJ databases">
        <title>Genome Sequence of Monilinia vaccinii-corymbosi Sheds Light on Mummy Berry Disease Infection of Blueberry and Mating Type.</title>
        <authorList>
            <person name="Yow A.G."/>
            <person name="Zhang Y."/>
            <person name="Bansal K."/>
            <person name="Eacker S.M."/>
            <person name="Sullivan S."/>
            <person name="Liachko I."/>
            <person name="Cubeta M.A."/>
            <person name="Rollins J.A."/>
            <person name="Ashrafi H."/>
        </authorList>
    </citation>
    <scope>NUCLEOTIDE SEQUENCE</scope>
    <source>
        <strain evidence="3">RL-1</strain>
    </source>
</reference>
<feature type="compositionally biased region" description="Polar residues" evidence="1">
    <location>
        <begin position="492"/>
        <end position="503"/>
    </location>
</feature>
<proteinExistence type="predicted"/>
<dbReference type="Proteomes" id="UP000672032">
    <property type="component" value="Chromosome 9"/>
</dbReference>
<keyword evidence="4" id="KW-1185">Reference proteome</keyword>
<dbReference type="InterPro" id="IPR057678">
    <property type="entry name" value="DUF7918"/>
</dbReference>
<feature type="region of interest" description="Disordered" evidence="1">
    <location>
        <begin position="487"/>
        <end position="509"/>
    </location>
</feature>
<feature type="domain" description="DUF7918" evidence="2">
    <location>
        <begin position="13"/>
        <end position="247"/>
    </location>
</feature>
<evidence type="ECO:0000313" key="3">
    <source>
        <dbReference type="EMBL" id="QSZ37870.1"/>
    </source>
</evidence>